<dbReference type="Proteomes" id="UP000440125">
    <property type="component" value="Unassembled WGS sequence"/>
</dbReference>
<keyword evidence="1" id="KW-1133">Transmembrane helix</keyword>
<sequence>MSLQNSEMEGIKNLRSGSLFLIISVLLASIGVIIAITGGLFGFVFSLGTLSAVGAVSSIFGTLIGIVVLVLLSAIIGLIGILRIKSGFSILKSLGRDVGIGGTGTTIYLVGLIIAIIGAFLSIILIGLPILVLAEFLILIGGILIGVGFYRVGEIYNEGLVKIGGILIIIPVGLLNFIGFILAYIGLGKVKPLATATQQSFGPQVYQVGQGTIKNNGYAYITLYSSTPASIVSARIEGVNIMPISISPTVLQIGNNEVTMFFGNLQSLSPNSPYIITFTINIGGNIINISTTAIYQP</sequence>
<name>A0A6A9QDY1_ACIIN</name>
<accession>A0A6A9QDY1</accession>
<evidence type="ECO:0000256" key="1">
    <source>
        <dbReference type="SAM" id="Phobius"/>
    </source>
</evidence>
<keyword evidence="1" id="KW-0472">Membrane</keyword>
<keyword evidence="1" id="KW-0812">Transmembrane</keyword>
<feature type="transmembrane region" description="Helical" evidence="1">
    <location>
        <begin position="59"/>
        <end position="84"/>
    </location>
</feature>
<feature type="transmembrane region" description="Helical" evidence="1">
    <location>
        <begin position="105"/>
        <end position="126"/>
    </location>
</feature>
<protein>
    <submittedName>
        <fullName evidence="2">DUF973 family protein</fullName>
    </submittedName>
</protein>
<dbReference type="AlphaFoldDB" id="A0A6A9QDY1"/>
<organism evidence="2 3">
    <name type="scientific">Acidianus infernus</name>
    <dbReference type="NCBI Taxonomy" id="12915"/>
    <lineage>
        <taxon>Archaea</taxon>
        <taxon>Thermoproteota</taxon>
        <taxon>Thermoprotei</taxon>
        <taxon>Sulfolobales</taxon>
        <taxon>Sulfolobaceae</taxon>
        <taxon>Acidianus</taxon>
    </lineage>
</organism>
<keyword evidence="3" id="KW-1185">Reference proteome</keyword>
<feature type="transmembrane region" description="Helical" evidence="1">
    <location>
        <begin position="132"/>
        <end position="152"/>
    </location>
</feature>
<evidence type="ECO:0000313" key="3">
    <source>
        <dbReference type="Proteomes" id="UP000440125"/>
    </source>
</evidence>
<proteinExistence type="predicted"/>
<feature type="transmembrane region" description="Helical" evidence="1">
    <location>
        <begin position="164"/>
        <end position="187"/>
    </location>
</feature>
<dbReference type="RefSeq" id="WP_155863836.1">
    <property type="nucleotide sequence ID" value="NZ_WFIY01000004.1"/>
</dbReference>
<dbReference type="OrthoDB" id="43683at2157"/>
<reference evidence="2 3" key="1">
    <citation type="submission" date="2019-10" db="EMBL/GenBank/DDBJ databases">
        <title>Genome Sequences from Six Type Strain Members of the Archaeal Family Sulfolobaceae: Acidianus ambivalens, Acidianus infernus, Metallosphaera prunae, Stygiolobus azoricus, Sulfolobus metallicus, and Sulfurisphaera ohwakuensis.</title>
        <authorList>
            <person name="Counts J.A."/>
            <person name="Kelly R.M."/>
        </authorList>
    </citation>
    <scope>NUCLEOTIDE SEQUENCE [LARGE SCALE GENOMIC DNA]</scope>
    <source>
        <strain evidence="2 3">DSM 3191</strain>
    </source>
</reference>
<comment type="caution">
    <text evidence="2">The sequence shown here is derived from an EMBL/GenBank/DDBJ whole genome shotgun (WGS) entry which is preliminary data.</text>
</comment>
<gene>
    <name evidence="2" type="ORF">D1867_08980</name>
</gene>
<dbReference type="EMBL" id="WFIY01000004">
    <property type="protein sequence ID" value="MUM65371.1"/>
    <property type="molecule type" value="Genomic_DNA"/>
</dbReference>
<feature type="transmembrane region" description="Helical" evidence="1">
    <location>
        <begin position="20"/>
        <end position="47"/>
    </location>
</feature>
<dbReference type="Pfam" id="PF06157">
    <property type="entry name" value="DUF973"/>
    <property type="match status" value="1"/>
</dbReference>
<evidence type="ECO:0000313" key="2">
    <source>
        <dbReference type="EMBL" id="MUM65371.1"/>
    </source>
</evidence>
<dbReference type="InterPro" id="IPR009321">
    <property type="entry name" value="DUF973"/>
</dbReference>